<dbReference type="STRING" id="1209989.TepRe1_0363"/>
<dbReference type="PANTHER" id="PTHR21660">
    <property type="entry name" value="THIOESTERASE SUPERFAMILY MEMBER-RELATED"/>
    <property type="match status" value="1"/>
</dbReference>
<sequence length="139" mass="15062">MTTNNGVTIDFLKNINSPFDKKLGLRVVEVERGKAVIELNIKQEFLNSNGIIHGGLTASLCDTAMGASAMTLGVNPLTVEMKVNYLSPGGTDGKFIAVGRVIKEGRTLIFAESEIYYNDKLIAKSIGTYIVKQPREIVG</sequence>
<dbReference type="OrthoDB" id="286702at2"/>
<evidence type="ECO:0000256" key="2">
    <source>
        <dbReference type="ARBA" id="ARBA00022801"/>
    </source>
</evidence>
<organism evidence="4 5">
    <name type="scientific">Tepidanaerobacter acetatoxydans (strain DSM 21804 / JCM 16047 / Re1)</name>
    <dbReference type="NCBI Taxonomy" id="1209989"/>
    <lineage>
        <taxon>Bacteria</taxon>
        <taxon>Bacillati</taxon>
        <taxon>Bacillota</taxon>
        <taxon>Clostridia</taxon>
        <taxon>Thermosediminibacterales</taxon>
        <taxon>Tepidanaerobacteraceae</taxon>
        <taxon>Tepidanaerobacter</taxon>
    </lineage>
</organism>
<dbReference type="InterPro" id="IPR029069">
    <property type="entry name" value="HotDog_dom_sf"/>
</dbReference>
<comment type="similarity">
    <text evidence="1">Belongs to the thioesterase PaaI family.</text>
</comment>
<dbReference type="GO" id="GO:0047617">
    <property type="term" value="F:fatty acyl-CoA hydrolase activity"/>
    <property type="evidence" value="ECO:0007669"/>
    <property type="project" value="InterPro"/>
</dbReference>
<evidence type="ECO:0000313" key="5">
    <source>
        <dbReference type="Proteomes" id="UP000010802"/>
    </source>
</evidence>
<dbReference type="RefSeq" id="WP_013777489.1">
    <property type="nucleotide sequence ID" value="NC_015519.1"/>
</dbReference>
<evidence type="ECO:0000256" key="1">
    <source>
        <dbReference type="ARBA" id="ARBA00008324"/>
    </source>
</evidence>
<dbReference type="Gene3D" id="3.10.129.10">
    <property type="entry name" value="Hotdog Thioesterase"/>
    <property type="match status" value="1"/>
</dbReference>
<dbReference type="NCBIfam" id="TIGR00369">
    <property type="entry name" value="unchar_dom_1"/>
    <property type="match status" value="1"/>
</dbReference>
<dbReference type="KEGG" id="tae:TepiRe1_0403"/>
<dbReference type="HOGENOM" id="CLU_089876_3_3_9"/>
<accession>F4LU40</accession>
<dbReference type="PANTHER" id="PTHR21660:SF1">
    <property type="entry name" value="ACYL-COENZYME A THIOESTERASE 13"/>
    <property type="match status" value="1"/>
</dbReference>
<protein>
    <submittedName>
        <fullName evidence="4">Phenylacetic acid degradation-related protein</fullName>
    </submittedName>
</protein>
<keyword evidence="2" id="KW-0378">Hydrolase</keyword>
<reference evidence="5" key="1">
    <citation type="journal article" date="2013" name="Genome Announc.">
        <title>First genome sequence of a syntrophic acetate-oxidizing bacterium, Tepidanaerobacter acetatoxydans strain Re1.</title>
        <authorList>
            <person name="Manzoor S."/>
            <person name="Bongcam-Rudloff E."/>
            <person name="Schnurer A."/>
            <person name="Muller B."/>
        </authorList>
    </citation>
    <scope>NUCLEOTIDE SEQUENCE [LARGE SCALE GENOMIC DNA]</scope>
    <source>
        <strain evidence="5">Re1</strain>
    </source>
</reference>
<dbReference type="EMBL" id="HF563609">
    <property type="protein sequence ID" value="CCP25082.1"/>
    <property type="molecule type" value="Genomic_DNA"/>
</dbReference>
<dbReference type="CDD" id="cd03443">
    <property type="entry name" value="PaaI_thioesterase"/>
    <property type="match status" value="1"/>
</dbReference>
<keyword evidence="5" id="KW-1185">Reference proteome</keyword>
<evidence type="ECO:0000313" key="4">
    <source>
        <dbReference type="EMBL" id="CCP25082.1"/>
    </source>
</evidence>
<name>F4LU40_TEPAE</name>
<dbReference type="AlphaFoldDB" id="F4LU40"/>
<evidence type="ECO:0000259" key="3">
    <source>
        <dbReference type="Pfam" id="PF03061"/>
    </source>
</evidence>
<dbReference type="eggNOG" id="COG2050">
    <property type="taxonomic scope" value="Bacteria"/>
</dbReference>
<dbReference type="Proteomes" id="UP000010802">
    <property type="component" value="Chromosome"/>
</dbReference>
<dbReference type="SUPFAM" id="SSF54637">
    <property type="entry name" value="Thioesterase/thiol ester dehydrase-isomerase"/>
    <property type="match status" value="1"/>
</dbReference>
<feature type="domain" description="Thioesterase" evidence="3">
    <location>
        <begin position="49"/>
        <end position="116"/>
    </location>
</feature>
<dbReference type="InterPro" id="IPR003736">
    <property type="entry name" value="PAAI_dom"/>
</dbReference>
<dbReference type="InterPro" id="IPR006683">
    <property type="entry name" value="Thioestr_dom"/>
</dbReference>
<gene>
    <name evidence="4" type="ordered locus">TEPIRE1_0403</name>
</gene>
<proteinExistence type="inferred from homology"/>
<dbReference type="Pfam" id="PF03061">
    <property type="entry name" value="4HBT"/>
    <property type="match status" value="1"/>
</dbReference>
<accession>L0RZV8</accession>
<dbReference type="InterPro" id="IPR039298">
    <property type="entry name" value="ACOT13"/>
</dbReference>
<dbReference type="KEGG" id="tep:TepRe1_0363"/>
<dbReference type="PATRIC" id="fig|1209989.3.peg.423"/>